<accession>A0AA88DRX0</accession>
<gene>
    <name evidence="2" type="ORF">TIFTF001_029458</name>
</gene>
<name>A0AA88DRX0_FICCA</name>
<comment type="caution">
    <text evidence="2">The sequence shown here is derived from an EMBL/GenBank/DDBJ whole genome shotgun (WGS) entry which is preliminary data.</text>
</comment>
<keyword evidence="3" id="KW-1185">Reference proteome</keyword>
<dbReference type="AlphaFoldDB" id="A0AA88DRX0"/>
<organism evidence="2 3">
    <name type="scientific">Ficus carica</name>
    <name type="common">Common fig</name>
    <dbReference type="NCBI Taxonomy" id="3494"/>
    <lineage>
        <taxon>Eukaryota</taxon>
        <taxon>Viridiplantae</taxon>
        <taxon>Streptophyta</taxon>
        <taxon>Embryophyta</taxon>
        <taxon>Tracheophyta</taxon>
        <taxon>Spermatophyta</taxon>
        <taxon>Magnoliopsida</taxon>
        <taxon>eudicotyledons</taxon>
        <taxon>Gunneridae</taxon>
        <taxon>Pentapetalae</taxon>
        <taxon>rosids</taxon>
        <taxon>fabids</taxon>
        <taxon>Rosales</taxon>
        <taxon>Moraceae</taxon>
        <taxon>Ficeae</taxon>
        <taxon>Ficus</taxon>
    </lineage>
</organism>
<dbReference type="Proteomes" id="UP001187192">
    <property type="component" value="Unassembled WGS sequence"/>
</dbReference>
<sequence length="254" mass="27789">MKSKFSPNNADAATPSASLSSSSAGFFLAIAPSVTGSASPSSSRFRPPSIFVISDGGDRFGRDRRRWSYDEISGMAFEASRAIGALITAAPSKRNPIAGDLFASPGSPHAIKGCSPIERACSRGIVTGRPTTAAVSDLAVPEPPSSLPRPELVHVEDIRHGTEESSLDARPPLQSPIRQFRSRRRPCSRYLFVWRRYHRGCNPLSICNQLLTYRPSVTNWLLADDGDERTETCWQPVTSWLQFGNLLTTVVIDW</sequence>
<reference evidence="2" key="1">
    <citation type="submission" date="2023-07" db="EMBL/GenBank/DDBJ databases">
        <title>draft genome sequence of fig (Ficus carica).</title>
        <authorList>
            <person name="Takahashi T."/>
            <person name="Nishimura K."/>
        </authorList>
    </citation>
    <scope>NUCLEOTIDE SEQUENCE</scope>
</reference>
<evidence type="ECO:0000313" key="2">
    <source>
        <dbReference type="EMBL" id="GMN60368.1"/>
    </source>
</evidence>
<protein>
    <submittedName>
        <fullName evidence="2">Uncharacterized protein</fullName>
    </submittedName>
</protein>
<evidence type="ECO:0000313" key="3">
    <source>
        <dbReference type="Proteomes" id="UP001187192"/>
    </source>
</evidence>
<dbReference type="EMBL" id="BTGU01000098">
    <property type="protein sequence ID" value="GMN60368.1"/>
    <property type="molecule type" value="Genomic_DNA"/>
</dbReference>
<proteinExistence type="predicted"/>
<feature type="region of interest" description="Disordered" evidence="1">
    <location>
        <begin position="1"/>
        <end position="21"/>
    </location>
</feature>
<feature type="compositionally biased region" description="Low complexity" evidence="1">
    <location>
        <begin position="10"/>
        <end position="21"/>
    </location>
</feature>
<evidence type="ECO:0000256" key="1">
    <source>
        <dbReference type="SAM" id="MobiDB-lite"/>
    </source>
</evidence>